<feature type="domain" description="TaqI-like C-terminal specificity" evidence="10">
    <location>
        <begin position="912"/>
        <end position="1038"/>
    </location>
</feature>
<dbReference type="GO" id="GO:0003677">
    <property type="term" value="F:DNA binding"/>
    <property type="evidence" value="ECO:0007669"/>
    <property type="project" value="UniProtKB-KW"/>
</dbReference>
<gene>
    <name evidence="11" type="ORF">G3570_00755</name>
</gene>
<dbReference type="EC" id="2.1.1.72" evidence="1"/>
<dbReference type="GO" id="GO:0032259">
    <property type="term" value="P:methylation"/>
    <property type="evidence" value="ECO:0007669"/>
    <property type="project" value="UniProtKB-KW"/>
</dbReference>
<dbReference type="SUPFAM" id="SSF53335">
    <property type="entry name" value="S-adenosyl-L-methionine-dependent methyltransferases"/>
    <property type="match status" value="1"/>
</dbReference>
<keyword evidence="2" id="KW-0489">Methyltransferase</keyword>
<keyword evidence="3" id="KW-0808">Transferase</keyword>
<protein>
    <recommendedName>
        <fullName evidence="1">site-specific DNA-methyltransferase (adenine-specific)</fullName>
        <ecNumber evidence="1">2.1.1.72</ecNumber>
    </recommendedName>
</protein>
<evidence type="ECO:0000256" key="6">
    <source>
        <dbReference type="ARBA" id="ARBA00023125"/>
    </source>
</evidence>
<organism evidence="11 12">
    <name type="scientific">Halalkalibaculum roseum</name>
    <dbReference type="NCBI Taxonomy" id="2709311"/>
    <lineage>
        <taxon>Bacteria</taxon>
        <taxon>Pseudomonadati</taxon>
        <taxon>Balneolota</taxon>
        <taxon>Balneolia</taxon>
        <taxon>Balneolales</taxon>
        <taxon>Balneolaceae</taxon>
        <taxon>Halalkalibaculum</taxon>
    </lineage>
</organism>
<dbReference type="EMBL" id="JAALLT010000001">
    <property type="protein sequence ID" value="NGP75144.1"/>
    <property type="molecule type" value="Genomic_DNA"/>
</dbReference>
<sequence length="1196" mass="140393">MNKTELKNILASEYDRSSWIELLKIVFKTGQVFVDPAQANLPKNKTNSAFQLGTFKTSDDYEIAIFEVEVDESIDLYRNRVGVRNLLQKYYKRVDGIFAVFTQGKRFRFSFISQLYVWDEDEGKWVENETEPKRFTYVLGQGETVRTPTQRFLKLTKSKEVSFHDIKEAFSVEALNREFFKKYKEHYNKFWKFLASEDSGYRGSLVNKSKESESDRTKPIRDFVKKLLGQIVFLHFLQKKGWMGCPKDSQKWGNGEKKFMQLLYKNFENKDHFYSQCLTQLFYETLNTKRENDVFSVEGLKGIPNNTRIPYLNGGLFDPEKNDAILNIDFPDEYFEDLLNFFEHYNFTIDENSPDDQEIGIDPEMLGHIFENLLEENRDKGAFYTPKEIVQYMCKESLIEYLQNDFSTKKDIEEFIRFHDVSDKLGQSKNASLINQRLDEIRACDPAIGSGAFPIGMLQEIYKAKRFIYPYLSSNHEFDPAAVKKNIIQNSIYGVDIEKGAVDIAQLRFWLSLVVEEIEPEPLPNLDYKIMQGDSLLEQYEGIELGRIAFTDSEVTVFDSQADMFSGTADEPQLQYDFSEEDRANIKDLLSDYFKEEDKNEKAKIHKRIDQLVIEHIDKSLEFFENKLHIKIAEWEEKLNKKVESLSGTKKKQYKKGSKEQKEIKKLKDKLKKKSEAREQLLKFEETEERPYFLWHLFYMNVFEQGGFDIMIGNPPYIQLQSIREEADKYEKADYDTFRRTGDIYCLFYEQGFNLLKDGGVLTYITSNKWMRGGYGKVLREYFTTVNSQKVINLGPNVFKSATVDTNIYIGKKEPFQNEVKGYKINNRDQLKNLKDDDLIPMQDVDEEAWVVLDEDELVIDKAFKSFGKPLLEWELKINFGIKTGCNQAFKIDQEKRDELVDKDPKAKEIIKPLLRGRDIERYKAEWDGQYLINTHNGVKDLNIPRIDVEEYPSIKEHLKSEKHWESVSNRYDQGDTPFNLRNCTYVKDFKKEKIIWKRIGSIMRFAYSDEEIYCLDSTCIATGEKIKYLTAVLNSKAGLYQLFKSSPQTGTGDQIISNQALEPFLAPYPSEEIEQKFNNLVDIILFIKSWDKSDKERIIEALSDETISSLFEDVVDHMVYELYFEEHMKQKDIDILQIIDFPILADIETEEEKRKTIWDLYNQLRKKENPIRNRMLLAFTRSPNVIKKINDTVVQ</sequence>
<dbReference type="AlphaFoldDB" id="A0A6M1SVY7"/>
<dbReference type="Gene3D" id="3.40.50.150">
    <property type="entry name" value="Vaccinia Virus protein VP39"/>
    <property type="match status" value="2"/>
</dbReference>
<comment type="caution">
    <text evidence="11">The sequence shown here is derived from an EMBL/GenBank/DDBJ whole genome shotgun (WGS) entry which is preliminary data.</text>
</comment>
<evidence type="ECO:0000313" key="11">
    <source>
        <dbReference type="EMBL" id="NGP75144.1"/>
    </source>
</evidence>
<name>A0A6M1SVY7_9BACT</name>
<evidence type="ECO:0000256" key="7">
    <source>
        <dbReference type="ARBA" id="ARBA00047942"/>
    </source>
</evidence>
<dbReference type="RefSeq" id="WP_165138184.1">
    <property type="nucleotide sequence ID" value="NZ_JAALLT010000001.1"/>
</dbReference>
<dbReference type="PANTHER" id="PTHR33841">
    <property type="entry name" value="DNA METHYLTRANSFERASE YEEA-RELATED"/>
    <property type="match status" value="1"/>
</dbReference>
<dbReference type="InterPro" id="IPR029063">
    <property type="entry name" value="SAM-dependent_MTases_sf"/>
</dbReference>
<dbReference type="PRINTS" id="PR00507">
    <property type="entry name" value="N12N6MTFRASE"/>
</dbReference>
<proteinExistence type="predicted"/>
<dbReference type="GO" id="GO:0009007">
    <property type="term" value="F:site-specific DNA-methyltransferase (adenine-specific) activity"/>
    <property type="evidence" value="ECO:0007669"/>
    <property type="project" value="UniProtKB-EC"/>
</dbReference>
<keyword evidence="12" id="KW-1185">Reference proteome</keyword>
<evidence type="ECO:0000259" key="9">
    <source>
        <dbReference type="Pfam" id="PF07669"/>
    </source>
</evidence>
<keyword evidence="6" id="KW-0238">DNA-binding</keyword>
<evidence type="ECO:0000256" key="4">
    <source>
        <dbReference type="ARBA" id="ARBA00022691"/>
    </source>
</evidence>
<dbReference type="Proteomes" id="UP000473278">
    <property type="component" value="Unassembled WGS sequence"/>
</dbReference>
<keyword evidence="8" id="KW-0175">Coiled coil</keyword>
<evidence type="ECO:0000313" key="12">
    <source>
        <dbReference type="Proteomes" id="UP000473278"/>
    </source>
</evidence>
<evidence type="ECO:0000256" key="5">
    <source>
        <dbReference type="ARBA" id="ARBA00022747"/>
    </source>
</evidence>
<dbReference type="SUPFAM" id="SSF116734">
    <property type="entry name" value="DNA methylase specificity domain"/>
    <property type="match status" value="1"/>
</dbReference>
<evidence type="ECO:0000259" key="10">
    <source>
        <dbReference type="Pfam" id="PF12950"/>
    </source>
</evidence>
<dbReference type="PROSITE" id="PS00092">
    <property type="entry name" value="N6_MTASE"/>
    <property type="match status" value="1"/>
</dbReference>
<evidence type="ECO:0000256" key="3">
    <source>
        <dbReference type="ARBA" id="ARBA00022679"/>
    </source>
</evidence>
<dbReference type="PANTHER" id="PTHR33841:SF1">
    <property type="entry name" value="DNA METHYLTRANSFERASE A"/>
    <property type="match status" value="1"/>
</dbReference>
<accession>A0A6M1SVY7</accession>
<dbReference type="Pfam" id="PF07669">
    <property type="entry name" value="Eco57I"/>
    <property type="match status" value="1"/>
</dbReference>
<keyword evidence="5" id="KW-0680">Restriction system</keyword>
<comment type="catalytic activity">
    <reaction evidence="7">
        <text>a 2'-deoxyadenosine in DNA + S-adenosyl-L-methionine = an N(6)-methyl-2'-deoxyadenosine in DNA + S-adenosyl-L-homocysteine + H(+)</text>
        <dbReference type="Rhea" id="RHEA:15197"/>
        <dbReference type="Rhea" id="RHEA-COMP:12418"/>
        <dbReference type="Rhea" id="RHEA-COMP:12419"/>
        <dbReference type="ChEBI" id="CHEBI:15378"/>
        <dbReference type="ChEBI" id="CHEBI:57856"/>
        <dbReference type="ChEBI" id="CHEBI:59789"/>
        <dbReference type="ChEBI" id="CHEBI:90615"/>
        <dbReference type="ChEBI" id="CHEBI:90616"/>
        <dbReference type="EC" id="2.1.1.72"/>
    </reaction>
</comment>
<dbReference type="InterPro" id="IPR002052">
    <property type="entry name" value="DNA_methylase_N6_adenine_CS"/>
</dbReference>
<evidence type="ECO:0000256" key="1">
    <source>
        <dbReference type="ARBA" id="ARBA00011900"/>
    </source>
</evidence>
<evidence type="ECO:0000256" key="8">
    <source>
        <dbReference type="SAM" id="Coils"/>
    </source>
</evidence>
<reference evidence="11 12" key="1">
    <citation type="submission" date="2020-02" db="EMBL/GenBank/DDBJ databases">
        <title>Balneolaceae bacterium YR4-1, complete genome.</title>
        <authorList>
            <person name="Li Y."/>
            <person name="Wu S."/>
        </authorList>
    </citation>
    <scope>NUCLEOTIDE SEQUENCE [LARGE SCALE GENOMIC DNA]</scope>
    <source>
        <strain evidence="11 12">YR4-1</strain>
    </source>
</reference>
<dbReference type="GO" id="GO:0009307">
    <property type="term" value="P:DNA restriction-modification system"/>
    <property type="evidence" value="ECO:0007669"/>
    <property type="project" value="UniProtKB-KW"/>
</dbReference>
<feature type="coiled-coil region" evidence="8">
    <location>
        <begin position="657"/>
        <end position="687"/>
    </location>
</feature>
<feature type="domain" description="Type II methyltransferase M.TaqI-like" evidence="9">
    <location>
        <begin position="490"/>
        <end position="794"/>
    </location>
</feature>
<keyword evidence="4" id="KW-0949">S-adenosyl-L-methionine</keyword>
<evidence type="ECO:0000256" key="2">
    <source>
        <dbReference type="ARBA" id="ARBA00022603"/>
    </source>
</evidence>
<dbReference type="InterPro" id="IPR025931">
    <property type="entry name" value="TaqI_C"/>
</dbReference>
<dbReference type="Pfam" id="PF12950">
    <property type="entry name" value="TaqI_C"/>
    <property type="match status" value="1"/>
</dbReference>
<dbReference type="InterPro" id="IPR050953">
    <property type="entry name" value="N4_N6_ade-DNA_methylase"/>
</dbReference>
<dbReference type="InterPro" id="IPR011639">
    <property type="entry name" value="MethylTrfase_TaqI-like_dom"/>
</dbReference>